<keyword evidence="2" id="KW-1185">Reference proteome</keyword>
<accession>A0A1I7IWB8</accession>
<evidence type="ECO:0000313" key="2">
    <source>
        <dbReference type="Proteomes" id="UP000199138"/>
    </source>
</evidence>
<dbReference type="EMBL" id="FPBK01000023">
    <property type="protein sequence ID" value="SFU77208.1"/>
    <property type="molecule type" value="Genomic_DNA"/>
</dbReference>
<evidence type="ECO:0000313" key="1">
    <source>
        <dbReference type="EMBL" id="SFU77208.1"/>
    </source>
</evidence>
<organism evidence="1 2">
    <name type="scientific">Pustulibacterium marinum</name>
    <dbReference type="NCBI Taxonomy" id="1224947"/>
    <lineage>
        <taxon>Bacteria</taxon>
        <taxon>Pseudomonadati</taxon>
        <taxon>Bacteroidota</taxon>
        <taxon>Flavobacteriia</taxon>
        <taxon>Flavobacteriales</taxon>
        <taxon>Flavobacteriaceae</taxon>
        <taxon>Pustulibacterium</taxon>
    </lineage>
</organism>
<sequence length="154" mass="16095">MLKKPKKKDVMQTLGKVGTASISGVVSDGVAGLMPEVSDKNVAAAIRLAQAAGYTLLAMTMKNEYAQWGFIGAATMQAIRTIQGFAKANGVTDGLDTSNPVEKFAARALGKCPCEDTTSTATEEAIKGIRSAMQQQQIAAAGNPVFAAMRRRAA</sequence>
<reference evidence="1 2" key="1">
    <citation type="submission" date="2016-10" db="EMBL/GenBank/DDBJ databases">
        <authorList>
            <person name="de Groot N.N."/>
        </authorList>
    </citation>
    <scope>NUCLEOTIDE SEQUENCE [LARGE SCALE GENOMIC DNA]</scope>
    <source>
        <strain evidence="1 2">CGMCC 1.12333</strain>
    </source>
</reference>
<dbReference type="Proteomes" id="UP000199138">
    <property type="component" value="Unassembled WGS sequence"/>
</dbReference>
<dbReference type="STRING" id="1224947.SAMN05216480_12328"/>
<proteinExistence type="predicted"/>
<dbReference type="AlphaFoldDB" id="A0A1I7IWB8"/>
<protein>
    <submittedName>
        <fullName evidence="1">Uncharacterized protein</fullName>
    </submittedName>
</protein>
<name>A0A1I7IWB8_9FLAO</name>
<gene>
    <name evidence="1" type="ORF">SAMN05216480_12328</name>
</gene>